<dbReference type="EMBL" id="CP021642">
    <property type="protein sequence ID" value="AVX43806.1"/>
    <property type="molecule type" value="Genomic_DNA"/>
</dbReference>
<evidence type="ECO:0000256" key="3">
    <source>
        <dbReference type="ARBA" id="ARBA00022692"/>
    </source>
</evidence>
<evidence type="ECO:0000259" key="7">
    <source>
        <dbReference type="Pfam" id="PF00892"/>
    </source>
</evidence>
<dbReference type="InterPro" id="IPR037185">
    <property type="entry name" value="EmrE-like"/>
</dbReference>
<evidence type="ECO:0000256" key="5">
    <source>
        <dbReference type="ARBA" id="ARBA00023136"/>
    </source>
</evidence>
<dbReference type="Proteomes" id="UP000241854">
    <property type="component" value="Chromosome"/>
</dbReference>
<dbReference type="Pfam" id="PF00892">
    <property type="entry name" value="EamA"/>
    <property type="match status" value="1"/>
</dbReference>
<evidence type="ECO:0000313" key="8">
    <source>
        <dbReference type="EMBL" id="AVX43806.1"/>
    </source>
</evidence>
<feature type="transmembrane region" description="Helical" evidence="6">
    <location>
        <begin position="233"/>
        <end position="252"/>
    </location>
</feature>
<accession>A0A2R4NZE6</accession>
<name>A0A2R4NZE6_9BACT</name>
<evidence type="ECO:0000256" key="6">
    <source>
        <dbReference type="SAM" id="Phobius"/>
    </source>
</evidence>
<feature type="transmembrane region" description="Helical" evidence="6">
    <location>
        <begin position="203"/>
        <end position="221"/>
    </location>
</feature>
<dbReference type="PANTHER" id="PTHR42920">
    <property type="entry name" value="OS03G0707200 PROTEIN-RELATED"/>
    <property type="match status" value="1"/>
</dbReference>
<evidence type="ECO:0000256" key="4">
    <source>
        <dbReference type="ARBA" id="ARBA00022989"/>
    </source>
</evidence>
<evidence type="ECO:0000256" key="2">
    <source>
        <dbReference type="ARBA" id="ARBA00022475"/>
    </source>
</evidence>
<dbReference type="RefSeq" id="WP_107916607.1">
    <property type="nucleotide sequence ID" value="NZ_CP021642.1"/>
</dbReference>
<feature type="transmembrane region" description="Helical" evidence="6">
    <location>
        <begin position="58"/>
        <end position="81"/>
    </location>
</feature>
<organism evidence="8 9">
    <name type="scientific">Campylobacter concisus</name>
    <dbReference type="NCBI Taxonomy" id="199"/>
    <lineage>
        <taxon>Bacteria</taxon>
        <taxon>Pseudomonadati</taxon>
        <taxon>Campylobacterota</taxon>
        <taxon>Epsilonproteobacteria</taxon>
        <taxon>Campylobacterales</taxon>
        <taxon>Campylobacteraceae</taxon>
        <taxon>Campylobacter</taxon>
    </lineage>
</organism>
<comment type="subcellular location">
    <subcellularLocation>
        <location evidence="1">Cell membrane</location>
        <topology evidence="1">Multi-pass membrane protein</topology>
    </subcellularLocation>
</comment>
<evidence type="ECO:0000313" key="9">
    <source>
        <dbReference type="Proteomes" id="UP000241854"/>
    </source>
</evidence>
<evidence type="ECO:0000256" key="1">
    <source>
        <dbReference type="ARBA" id="ARBA00004651"/>
    </source>
</evidence>
<keyword evidence="3 6" id="KW-0812">Transmembrane</keyword>
<keyword evidence="4 6" id="KW-1133">Transmembrane helix</keyword>
<dbReference type="SUPFAM" id="SSF103481">
    <property type="entry name" value="Multidrug resistance efflux transporter EmrE"/>
    <property type="match status" value="2"/>
</dbReference>
<feature type="transmembrane region" description="Helical" evidence="6">
    <location>
        <begin position="29"/>
        <end position="46"/>
    </location>
</feature>
<dbReference type="GO" id="GO:0005886">
    <property type="term" value="C:plasma membrane"/>
    <property type="evidence" value="ECO:0007669"/>
    <property type="project" value="UniProtKB-SubCell"/>
</dbReference>
<feature type="domain" description="EamA" evidence="7">
    <location>
        <begin position="5"/>
        <end position="127"/>
    </location>
</feature>
<keyword evidence="2" id="KW-1003">Cell membrane</keyword>
<keyword evidence="5 6" id="KW-0472">Membrane</keyword>
<feature type="transmembrane region" description="Helical" evidence="6">
    <location>
        <begin position="258"/>
        <end position="275"/>
    </location>
</feature>
<dbReference type="AlphaFoldDB" id="A0A2R4NZE6"/>
<dbReference type="InterPro" id="IPR051258">
    <property type="entry name" value="Diverse_Substrate_Transporter"/>
</dbReference>
<gene>
    <name evidence="8" type="ORF">CCS77_0745</name>
</gene>
<protein>
    <submittedName>
        <fullName evidence="8">Acetate efflux pump, MadN</fullName>
    </submittedName>
</protein>
<reference evidence="8 9" key="1">
    <citation type="journal article" date="2018" name="Emerg. Microbes Infect.">
        <title>Genomic analysis of oral Campylobacter concisus strains identified a potential bacterial molecular marker associated with active Crohn's disease.</title>
        <authorList>
            <person name="Liu F."/>
            <person name="Ma R."/>
            <person name="Tay C.Y.A."/>
            <person name="Octavia S."/>
            <person name="Lan R."/>
            <person name="Chung H.K.L."/>
            <person name="Riordan S.M."/>
            <person name="Grimm M.C."/>
            <person name="Leong R.W."/>
            <person name="Tanaka M.M."/>
            <person name="Connor S."/>
            <person name="Zhang L."/>
        </authorList>
    </citation>
    <scope>NUCLEOTIDE SEQUENCE [LARGE SCALE GENOMIC DNA]</scope>
    <source>
        <strain evidence="8 9">P2CDO4</strain>
    </source>
</reference>
<feature type="transmembrane region" description="Helical" evidence="6">
    <location>
        <begin position="137"/>
        <end position="160"/>
    </location>
</feature>
<feature type="transmembrane region" description="Helical" evidence="6">
    <location>
        <begin position="172"/>
        <end position="191"/>
    </location>
</feature>
<feature type="transmembrane region" description="Helical" evidence="6">
    <location>
        <begin position="87"/>
        <end position="105"/>
    </location>
</feature>
<proteinExistence type="predicted"/>
<sequence>MNKLIFVTILWAFSFSLIGEFLAGKVDSYLAVFMRVALASLVFLPFTKFRGVSPKLALGIMGIGAVQIGLMYLCYYNSFLYLSVPEVALFTIFTPFYVTLIYDAFSFKFRPLYLFSVGVAVFGALIIKYGAINEGAIKGFLLVQGANICFGAGQSAYKALLERYDVDQKKVFGYFHFGAFFVAVIALVTLGNPAKFHVDLTQTLVLLWLGAVASGLGYFMWNKGACEVDSGVLAIMNNALIPAAIIVNLVFWQKDANLTRLILGAAIMYISLLIHNKIMKFYGVKAV</sequence>
<feature type="transmembrane region" description="Helical" evidence="6">
    <location>
        <begin position="112"/>
        <end position="131"/>
    </location>
</feature>
<dbReference type="PANTHER" id="PTHR42920:SF5">
    <property type="entry name" value="EAMA DOMAIN-CONTAINING PROTEIN"/>
    <property type="match status" value="1"/>
</dbReference>
<dbReference type="InterPro" id="IPR000620">
    <property type="entry name" value="EamA_dom"/>
</dbReference>